<reference evidence="2" key="1">
    <citation type="journal article" date="2020" name="Stud. Mycol.">
        <title>101 Dothideomycetes genomes: a test case for predicting lifestyles and emergence of pathogens.</title>
        <authorList>
            <person name="Haridas S."/>
            <person name="Albert R."/>
            <person name="Binder M."/>
            <person name="Bloem J."/>
            <person name="Labutti K."/>
            <person name="Salamov A."/>
            <person name="Andreopoulos B."/>
            <person name="Baker S."/>
            <person name="Barry K."/>
            <person name="Bills G."/>
            <person name="Bluhm B."/>
            <person name="Cannon C."/>
            <person name="Castanera R."/>
            <person name="Culley D."/>
            <person name="Daum C."/>
            <person name="Ezra D."/>
            <person name="Gonzalez J."/>
            <person name="Henrissat B."/>
            <person name="Kuo A."/>
            <person name="Liang C."/>
            <person name="Lipzen A."/>
            <person name="Lutzoni F."/>
            <person name="Magnuson J."/>
            <person name="Mondo S."/>
            <person name="Nolan M."/>
            <person name="Ohm R."/>
            <person name="Pangilinan J."/>
            <person name="Park H.-J."/>
            <person name="Ramirez L."/>
            <person name="Alfaro M."/>
            <person name="Sun H."/>
            <person name="Tritt A."/>
            <person name="Yoshinaga Y."/>
            <person name="Zwiers L.-H."/>
            <person name="Turgeon B."/>
            <person name="Goodwin S."/>
            <person name="Spatafora J."/>
            <person name="Crous P."/>
            <person name="Grigoriev I."/>
        </authorList>
    </citation>
    <scope>NUCLEOTIDE SEQUENCE</scope>
    <source>
        <strain evidence="2">CBS 279.74</strain>
    </source>
</reference>
<feature type="compositionally biased region" description="Polar residues" evidence="1">
    <location>
        <begin position="306"/>
        <end position="315"/>
    </location>
</feature>
<feature type="region of interest" description="Disordered" evidence="1">
    <location>
        <begin position="302"/>
        <end position="356"/>
    </location>
</feature>
<dbReference type="OrthoDB" id="3189033at2759"/>
<feature type="region of interest" description="Disordered" evidence="1">
    <location>
        <begin position="1"/>
        <end position="157"/>
    </location>
</feature>
<dbReference type="AlphaFoldDB" id="A0A6G1K6I3"/>
<organism evidence="2 3">
    <name type="scientific">Pleomassaria siparia CBS 279.74</name>
    <dbReference type="NCBI Taxonomy" id="1314801"/>
    <lineage>
        <taxon>Eukaryota</taxon>
        <taxon>Fungi</taxon>
        <taxon>Dikarya</taxon>
        <taxon>Ascomycota</taxon>
        <taxon>Pezizomycotina</taxon>
        <taxon>Dothideomycetes</taxon>
        <taxon>Pleosporomycetidae</taxon>
        <taxon>Pleosporales</taxon>
        <taxon>Pleomassariaceae</taxon>
        <taxon>Pleomassaria</taxon>
    </lineage>
</organism>
<protein>
    <submittedName>
        <fullName evidence="2">Uncharacterized protein</fullName>
    </submittedName>
</protein>
<proteinExistence type="predicted"/>
<sequence>MATPSMLSNTSVHSTPSAMSGISIQATHSTMERANSPEMNDTQNDDPDEPPPPYKEPMFEDTPQIAPVEYSADNSPQLLVAPPPDWSELEVIEPPPRNSARLSGSEISASVQSSGSPTSTDNATLVPRPLQIRSSSSHGRITRRPVTSQSTGTTFSSAKAREAGFEIQSDSITPNRTNSNSSIVILPSADKLKHTRESGKLTAYLVPLPKPRLRGIRPEEIPTRFMIYTPPLPPLSKPAAGEKESQVHKTQRSWQEDVRKATVSNASKATWKGMKAKTTILVGKGINLTRSANVEFLDRVSGGEIPSTTEGSESQDAGDDLNSPAVSVAQTDSASNSMGDCPSLRHPSPSTSLDKSLRPKALEDLTLIYPASLDISPESIRTEFIDSLLRTREKSRKNAIVASSLIPFAAGVDACLIATFGGLTQVSSAWAYTSIKGTITSKKVTQGLLVAVEEAEQGQTKAEEAEIRGCTCGRHIHDFGAPGFVTKGKGKGKKKEPQGISLNMRCNTHVEVFKRYLDIKCLDENFGLFPQIEAAAGDVDEAAILSAIGWQPVRRSGQDLDMEVEKGKIRTLTPEMDEKWQIMEAREDIKRIAKKSAAEWVAWCKGFRKDFSKGQEAAMMKKQGRENAAKRLQPADTEEKVFVE</sequence>
<accession>A0A6G1K6I3</accession>
<dbReference type="Proteomes" id="UP000799428">
    <property type="component" value="Unassembled WGS sequence"/>
</dbReference>
<feature type="compositionally biased region" description="Polar residues" evidence="1">
    <location>
        <begin position="132"/>
        <end position="157"/>
    </location>
</feature>
<evidence type="ECO:0000256" key="1">
    <source>
        <dbReference type="SAM" id="MobiDB-lite"/>
    </source>
</evidence>
<evidence type="ECO:0000313" key="3">
    <source>
        <dbReference type="Proteomes" id="UP000799428"/>
    </source>
</evidence>
<feature type="compositionally biased region" description="Polar residues" evidence="1">
    <location>
        <begin position="100"/>
        <end position="123"/>
    </location>
</feature>
<dbReference type="EMBL" id="MU005772">
    <property type="protein sequence ID" value="KAF2708233.1"/>
    <property type="molecule type" value="Genomic_DNA"/>
</dbReference>
<evidence type="ECO:0000313" key="2">
    <source>
        <dbReference type="EMBL" id="KAF2708233.1"/>
    </source>
</evidence>
<keyword evidence="3" id="KW-1185">Reference proteome</keyword>
<gene>
    <name evidence="2" type="ORF">K504DRAFT_468586</name>
</gene>
<feature type="compositionally biased region" description="Polar residues" evidence="1">
    <location>
        <begin position="324"/>
        <end position="338"/>
    </location>
</feature>
<name>A0A6G1K6I3_9PLEO</name>
<feature type="compositionally biased region" description="Polar residues" evidence="1">
    <location>
        <begin position="1"/>
        <end position="42"/>
    </location>
</feature>
<feature type="region of interest" description="Disordered" evidence="1">
    <location>
        <begin position="620"/>
        <end position="644"/>
    </location>
</feature>